<proteinExistence type="predicted"/>
<name>A0A392UW72_9FABA</name>
<feature type="non-terminal residue" evidence="2">
    <location>
        <position position="66"/>
    </location>
</feature>
<evidence type="ECO:0000256" key="1">
    <source>
        <dbReference type="SAM" id="MobiDB-lite"/>
    </source>
</evidence>
<feature type="region of interest" description="Disordered" evidence="1">
    <location>
        <begin position="43"/>
        <end position="66"/>
    </location>
</feature>
<dbReference type="AlphaFoldDB" id="A0A392UW72"/>
<accession>A0A392UW72</accession>
<keyword evidence="3" id="KW-1185">Reference proteome</keyword>
<comment type="caution">
    <text evidence="2">The sequence shown here is derived from an EMBL/GenBank/DDBJ whole genome shotgun (WGS) entry which is preliminary data.</text>
</comment>
<feature type="region of interest" description="Disordered" evidence="1">
    <location>
        <begin position="1"/>
        <end position="28"/>
    </location>
</feature>
<protein>
    <submittedName>
        <fullName evidence="2">Uncharacterized protein</fullName>
    </submittedName>
</protein>
<dbReference type="Proteomes" id="UP000265520">
    <property type="component" value="Unassembled WGS sequence"/>
</dbReference>
<evidence type="ECO:0000313" key="3">
    <source>
        <dbReference type="Proteomes" id="UP000265520"/>
    </source>
</evidence>
<dbReference type="EMBL" id="LXQA010972395">
    <property type="protein sequence ID" value="MCI79372.1"/>
    <property type="molecule type" value="Genomic_DNA"/>
</dbReference>
<reference evidence="2 3" key="1">
    <citation type="journal article" date="2018" name="Front. Plant Sci.">
        <title>Red Clover (Trifolium pratense) and Zigzag Clover (T. medium) - A Picture of Genomic Similarities and Differences.</title>
        <authorList>
            <person name="Dluhosova J."/>
            <person name="Istvanek J."/>
            <person name="Nedelnik J."/>
            <person name="Repkova J."/>
        </authorList>
    </citation>
    <scope>NUCLEOTIDE SEQUENCE [LARGE SCALE GENOMIC DNA]</scope>
    <source>
        <strain evidence="3">cv. 10/8</strain>
        <tissue evidence="2">Leaf</tissue>
    </source>
</reference>
<sequence>MCQKPHYQELLGKNQHRDPRRTLAPTTPRSTLCALLRQVYHRHSPSNRQLLTENAKQLHPPKDQRK</sequence>
<evidence type="ECO:0000313" key="2">
    <source>
        <dbReference type="EMBL" id="MCI79372.1"/>
    </source>
</evidence>
<organism evidence="2 3">
    <name type="scientific">Trifolium medium</name>
    <dbReference type="NCBI Taxonomy" id="97028"/>
    <lineage>
        <taxon>Eukaryota</taxon>
        <taxon>Viridiplantae</taxon>
        <taxon>Streptophyta</taxon>
        <taxon>Embryophyta</taxon>
        <taxon>Tracheophyta</taxon>
        <taxon>Spermatophyta</taxon>
        <taxon>Magnoliopsida</taxon>
        <taxon>eudicotyledons</taxon>
        <taxon>Gunneridae</taxon>
        <taxon>Pentapetalae</taxon>
        <taxon>rosids</taxon>
        <taxon>fabids</taxon>
        <taxon>Fabales</taxon>
        <taxon>Fabaceae</taxon>
        <taxon>Papilionoideae</taxon>
        <taxon>50 kb inversion clade</taxon>
        <taxon>NPAAA clade</taxon>
        <taxon>Hologalegina</taxon>
        <taxon>IRL clade</taxon>
        <taxon>Trifolieae</taxon>
        <taxon>Trifolium</taxon>
    </lineage>
</organism>
<feature type="compositionally biased region" description="Polar residues" evidence="1">
    <location>
        <begin position="46"/>
        <end position="55"/>
    </location>
</feature>